<evidence type="ECO:0000313" key="3">
    <source>
        <dbReference type="EMBL" id="KTR01436.1"/>
    </source>
</evidence>
<feature type="coiled-coil region" evidence="1">
    <location>
        <begin position="673"/>
        <end position="700"/>
    </location>
</feature>
<dbReference type="GO" id="GO:0005524">
    <property type="term" value="F:ATP binding"/>
    <property type="evidence" value="ECO:0007669"/>
    <property type="project" value="InterPro"/>
</dbReference>
<name>A0A175RDZ8_9HYPH</name>
<feature type="coiled-coil region" evidence="1">
    <location>
        <begin position="527"/>
        <end position="557"/>
    </location>
</feature>
<evidence type="ECO:0000259" key="2">
    <source>
        <dbReference type="Pfam" id="PF13304"/>
    </source>
</evidence>
<dbReference type="NCBIfam" id="NF045780">
    <property type="entry name" value="TrlF_fam_ATP"/>
    <property type="match status" value="1"/>
</dbReference>
<dbReference type="InterPro" id="IPR027417">
    <property type="entry name" value="P-loop_NTPase"/>
</dbReference>
<dbReference type="Pfam" id="PF13304">
    <property type="entry name" value="AAA_21"/>
    <property type="match status" value="1"/>
</dbReference>
<evidence type="ECO:0000256" key="1">
    <source>
        <dbReference type="SAM" id="Coils"/>
    </source>
</evidence>
<evidence type="ECO:0000313" key="4">
    <source>
        <dbReference type="Proteomes" id="UP000078529"/>
    </source>
</evidence>
<keyword evidence="1" id="KW-0175">Coiled coil</keyword>
<protein>
    <recommendedName>
        <fullName evidence="2">ATPase AAA-type core domain-containing protein</fullName>
    </recommendedName>
</protein>
<dbReference type="SUPFAM" id="SSF52540">
    <property type="entry name" value="P-loop containing nucleoside triphosphate hydrolases"/>
    <property type="match status" value="1"/>
</dbReference>
<organism evidence="3 4">
    <name type="scientific">Aureimonas ureilytica</name>
    <dbReference type="NCBI Taxonomy" id="401562"/>
    <lineage>
        <taxon>Bacteria</taxon>
        <taxon>Pseudomonadati</taxon>
        <taxon>Pseudomonadota</taxon>
        <taxon>Alphaproteobacteria</taxon>
        <taxon>Hyphomicrobiales</taxon>
        <taxon>Aurantimonadaceae</taxon>
        <taxon>Aureimonas</taxon>
    </lineage>
</organism>
<sequence length="996" mass="109154">MAGQLSRGSVWHRWDPHIHTPGTILADQYPAADGWEQFLSRIETSDPPVRALGITDYFSTATYEQAVAYKCSGRLKDVDLIFPNVELRLGIGTDRGSAINIHLLVSPDDHDHLARLSAFLSDLRFEVKDERYRCTPSDLMRLGRAHDAAVTSDEQALRTGTNQFKVDLANLREAMEASDWARANILIAVAAGSGDGTAGLQSDASLTRLRREIERASNIIFSSRPGDRKFWLGKGPVAREVLVAEYGGLKPCLHGSDAHRPEIVAAPAQDRRCWLKGQVTFETLRQACLEPEMRVHVGTAAPPAAQPSQVMTDVNVKGAPFLHDGVIPLNPGLIGIIGARGSGKTALADLIAAGGAALSVKANKLSFVHRARDHLTEATVELNWDDGSACSETIASVLQDAGEDGEPQVRYLSQQFVDRLCSAEGLNDELLTEIQRVIFLAHPTEERLGATDFTQLLDLRVESARTARGQAEDELRDLSTEFVGEREKEASIGSLQSRLTTLRETITKAQTDRSALVGKSGGDQARLQAYNVVAEALQKRRSEHEQLERRRNALDTLAHEVTLARKRTFPDALRQMRQHHEAAQMPEPLWQRFEMTFKGDVDAAIAGERATAVTALKALASTPVAEAAGTSPPTTSQLPQGAPLQTLSIAALAAETQRLESLIGVDRAAAKSLTTLNSKIAADEAQVVKLQRQIATAEKAPARLLEIRDERQAAYTRVFNALVAEQAELSSLYAPLASRIEAESGSARKLSFQVRRRVDVDAWARKGEALLDLRKGSKLRIGTLADHARASLLPAWSTGTAEDVSKALAAFRETHDPAIIECCPYNRRDPAEAADFRQWVGDVSAWLYGTDHIQIAYGIQYDGTDVERLPPGTRGIVLLLLYLAIDTDDDRPLIVDQPEENLDPHSIFVELVERFRSAKQRRQIIIVTHNANLIVNTDADQVIVATCGPHRPGQLPEIRYQAGGLEDPDIRRSVCNILEGGAEAFKERAKRLRVGL</sequence>
<gene>
    <name evidence="3" type="ORF">NS365_22685</name>
</gene>
<dbReference type="Proteomes" id="UP000078529">
    <property type="component" value="Unassembled WGS sequence"/>
</dbReference>
<dbReference type="PATRIC" id="fig|401562.4.peg.4992"/>
<dbReference type="InterPro" id="IPR054787">
    <property type="entry name" value="TrlF_ATPase"/>
</dbReference>
<feature type="domain" description="ATPase AAA-type core" evidence="2">
    <location>
        <begin position="878"/>
        <end position="934"/>
    </location>
</feature>
<dbReference type="EMBL" id="LDQA01000099">
    <property type="protein sequence ID" value="KTR01436.1"/>
    <property type="molecule type" value="Genomic_DNA"/>
</dbReference>
<keyword evidence="4" id="KW-1185">Reference proteome</keyword>
<comment type="caution">
    <text evidence="3">The sequence shown here is derived from an EMBL/GenBank/DDBJ whole genome shotgun (WGS) entry which is preliminary data.</text>
</comment>
<reference evidence="3 4" key="1">
    <citation type="journal article" date="2016" name="Front. Microbiol.">
        <title>Genomic Resource of Rice Seed Associated Bacteria.</title>
        <authorList>
            <person name="Midha S."/>
            <person name="Bansal K."/>
            <person name="Sharma S."/>
            <person name="Kumar N."/>
            <person name="Patil P.P."/>
            <person name="Chaudhry V."/>
            <person name="Patil P.B."/>
        </authorList>
    </citation>
    <scope>NUCLEOTIDE SEQUENCE [LARGE SCALE GENOMIC DNA]</scope>
    <source>
        <strain evidence="3 4">NS365</strain>
    </source>
</reference>
<dbReference type="InterPro" id="IPR003959">
    <property type="entry name" value="ATPase_AAA_core"/>
</dbReference>
<dbReference type="AlphaFoldDB" id="A0A175RDZ8"/>
<dbReference type="GO" id="GO:0016887">
    <property type="term" value="F:ATP hydrolysis activity"/>
    <property type="evidence" value="ECO:0007669"/>
    <property type="project" value="InterPro"/>
</dbReference>
<dbReference type="RefSeq" id="WP_058602552.1">
    <property type="nucleotide sequence ID" value="NZ_LDQA01000099.1"/>
</dbReference>
<proteinExistence type="predicted"/>
<dbReference type="Gene3D" id="3.40.50.300">
    <property type="entry name" value="P-loop containing nucleotide triphosphate hydrolases"/>
    <property type="match status" value="2"/>
</dbReference>
<accession>A0A175RDZ8</accession>